<feature type="transmembrane region" description="Helical" evidence="1">
    <location>
        <begin position="102"/>
        <end position="121"/>
    </location>
</feature>
<reference evidence="2" key="1">
    <citation type="journal article" date="2020" name="Stud. Mycol.">
        <title>101 Dothideomycetes genomes: a test case for predicting lifestyles and emergence of pathogens.</title>
        <authorList>
            <person name="Haridas S."/>
            <person name="Albert R."/>
            <person name="Binder M."/>
            <person name="Bloem J."/>
            <person name="Labutti K."/>
            <person name="Salamov A."/>
            <person name="Andreopoulos B."/>
            <person name="Baker S."/>
            <person name="Barry K."/>
            <person name="Bills G."/>
            <person name="Bluhm B."/>
            <person name="Cannon C."/>
            <person name="Castanera R."/>
            <person name="Culley D."/>
            <person name="Daum C."/>
            <person name="Ezra D."/>
            <person name="Gonzalez J."/>
            <person name="Henrissat B."/>
            <person name="Kuo A."/>
            <person name="Liang C."/>
            <person name="Lipzen A."/>
            <person name="Lutzoni F."/>
            <person name="Magnuson J."/>
            <person name="Mondo S."/>
            <person name="Nolan M."/>
            <person name="Ohm R."/>
            <person name="Pangilinan J."/>
            <person name="Park H.-J."/>
            <person name="Ramirez L."/>
            <person name="Alfaro M."/>
            <person name="Sun H."/>
            <person name="Tritt A."/>
            <person name="Yoshinaga Y."/>
            <person name="Zwiers L.-H."/>
            <person name="Turgeon B."/>
            <person name="Goodwin S."/>
            <person name="Spatafora J."/>
            <person name="Crous P."/>
            <person name="Grigoriev I."/>
        </authorList>
    </citation>
    <scope>NUCLEOTIDE SEQUENCE</scope>
    <source>
        <strain evidence="2">CBS 110217</strain>
    </source>
</reference>
<organism evidence="2 3">
    <name type="scientific">Setomelanomma holmii</name>
    <dbReference type="NCBI Taxonomy" id="210430"/>
    <lineage>
        <taxon>Eukaryota</taxon>
        <taxon>Fungi</taxon>
        <taxon>Dikarya</taxon>
        <taxon>Ascomycota</taxon>
        <taxon>Pezizomycotina</taxon>
        <taxon>Dothideomycetes</taxon>
        <taxon>Pleosporomycetidae</taxon>
        <taxon>Pleosporales</taxon>
        <taxon>Pleosporineae</taxon>
        <taxon>Phaeosphaeriaceae</taxon>
        <taxon>Setomelanomma</taxon>
    </lineage>
</organism>
<sequence length="237" mass="27196">MFDIHFPPDKEGGGLVLQNIEKRKDEPETANHKPSTRQTAFLLGLLWLFWLVGIFLDTSVEINARGWRGARLSQLQFSCYSKGWDLWMYRSTWQRLFGRFDLNKMCATTFALCAALMLALMKTLPSRDPIVSSIINVCIALSVAGAAWIPLEGREMRLIAMPLAWLFASTSFVFLDRAGMGNLSSRLQLTPRTLKWCRYGSLALFVLAHWWFYGLDNELIVLWILYQGICETYKRLA</sequence>
<evidence type="ECO:0000313" key="2">
    <source>
        <dbReference type="EMBL" id="KAF2027122.1"/>
    </source>
</evidence>
<keyword evidence="3" id="KW-1185">Reference proteome</keyword>
<evidence type="ECO:0000256" key="1">
    <source>
        <dbReference type="SAM" id="Phobius"/>
    </source>
</evidence>
<keyword evidence="1" id="KW-0472">Membrane</keyword>
<protein>
    <submittedName>
        <fullName evidence="2">Uncharacterized protein</fullName>
    </submittedName>
</protein>
<keyword evidence="1" id="KW-1133">Transmembrane helix</keyword>
<feature type="transmembrane region" description="Helical" evidence="1">
    <location>
        <begin position="133"/>
        <end position="151"/>
    </location>
</feature>
<accession>A0A9P4LJZ4</accession>
<gene>
    <name evidence="2" type="ORF">EK21DRAFT_115125</name>
</gene>
<proteinExistence type="predicted"/>
<feature type="transmembrane region" description="Helical" evidence="1">
    <location>
        <begin position="39"/>
        <end position="56"/>
    </location>
</feature>
<feature type="transmembrane region" description="Helical" evidence="1">
    <location>
        <begin position="157"/>
        <end position="175"/>
    </location>
</feature>
<comment type="caution">
    <text evidence="2">The sequence shown here is derived from an EMBL/GenBank/DDBJ whole genome shotgun (WGS) entry which is preliminary data.</text>
</comment>
<evidence type="ECO:0000313" key="3">
    <source>
        <dbReference type="Proteomes" id="UP000799777"/>
    </source>
</evidence>
<dbReference type="AlphaFoldDB" id="A0A9P4LJZ4"/>
<dbReference type="Proteomes" id="UP000799777">
    <property type="component" value="Unassembled WGS sequence"/>
</dbReference>
<keyword evidence="1" id="KW-0812">Transmembrane</keyword>
<dbReference type="EMBL" id="ML978231">
    <property type="protein sequence ID" value="KAF2027122.1"/>
    <property type="molecule type" value="Genomic_DNA"/>
</dbReference>
<name>A0A9P4LJZ4_9PLEO</name>